<feature type="region of interest" description="Disordered" evidence="18">
    <location>
        <begin position="1808"/>
        <end position="1830"/>
    </location>
</feature>
<feature type="compositionally biased region" description="Polar residues" evidence="18">
    <location>
        <begin position="716"/>
        <end position="731"/>
    </location>
</feature>
<feature type="compositionally biased region" description="Low complexity" evidence="18">
    <location>
        <begin position="1061"/>
        <end position="1076"/>
    </location>
</feature>
<evidence type="ECO:0000256" key="4">
    <source>
        <dbReference type="ARBA" id="ARBA00022490"/>
    </source>
</evidence>
<feature type="compositionally biased region" description="Basic and acidic residues" evidence="18">
    <location>
        <begin position="291"/>
        <end position="304"/>
    </location>
</feature>
<dbReference type="GO" id="GO:0036337">
    <property type="term" value="P:Fas signaling pathway"/>
    <property type="evidence" value="ECO:0007669"/>
    <property type="project" value="TreeGrafter"/>
</dbReference>
<feature type="compositionally biased region" description="Basic and acidic residues" evidence="18">
    <location>
        <begin position="738"/>
        <end position="749"/>
    </location>
</feature>
<feature type="region of interest" description="Disordered" evidence="18">
    <location>
        <begin position="1007"/>
        <end position="1158"/>
    </location>
</feature>
<keyword evidence="20" id="KW-1185">Reference proteome</keyword>
<feature type="compositionally biased region" description="Polar residues" evidence="18">
    <location>
        <begin position="423"/>
        <end position="437"/>
    </location>
</feature>
<feature type="compositionally biased region" description="Basic residues" evidence="18">
    <location>
        <begin position="1814"/>
        <end position="1830"/>
    </location>
</feature>
<feature type="compositionally biased region" description="Low complexity" evidence="18">
    <location>
        <begin position="1403"/>
        <end position="1412"/>
    </location>
</feature>
<keyword evidence="17" id="KW-0175">Coiled coil</keyword>
<gene>
    <name evidence="19" type="ORF">AGOR_G00083110</name>
</gene>
<feature type="compositionally biased region" description="Basic and acidic residues" evidence="18">
    <location>
        <begin position="382"/>
        <end position="422"/>
    </location>
</feature>
<evidence type="ECO:0000256" key="2">
    <source>
        <dbReference type="ARBA" id="ARBA00004322"/>
    </source>
</evidence>
<evidence type="ECO:0000256" key="9">
    <source>
        <dbReference type="ARBA" id="ARBA00023015"/>
    </source>
</evidence>
<keyword evidence="6" id="KW-0597">Phosphoprotein</keyword>
<keyword evidence="12" id="KW-0804">Transcription</keyword>
<keyword evidence="8" id="KW-0007">Acetylation</keyword>
<feature type="region of interest" description="Disordered" evidence="18">
    <location>
        <begin position="1"/>
        <end position="54"/>
    </location>
</feature>
<evidence type="ECO:0000256" key="11">
    <source>
        <dbReference type="ARBA" id="ARBA00023159"/>
    </source>
</evidence>
<feature type="region of interest" description="Disordered" evidence="18">
    <location>
        <begin position="1395"/>
        <end position="1417"/>
    </location>
</feature>
<evidence type="ECO:0000256" key="14">
    <source>
        <dbReference type="ARBA" id="ARBA00023306"/>
    </source>
</evidence>
<feature type="compositionally biased region" description="Polar residues" evidence="18">
    <location>
        <begin position="1100"/>
        <end position="1109"/>
    </location>
</feature>
<evidence type="ECO:0000256" key="8">
    <source>
        <dbReference type="ARBA" id="ARBA00022990"/>
    </source>
</evidence>
<dbReference type="OrthoDB" id="1938039at2759"/>
<evidence type="ECO:0000256" key="1">
    <source>
        <dbReference type="ARBA" id="ARBA00004173"/>
    </source>
</evidence>
<feature type="compositionally biased region" description="Basic residues" evidence="18">
    <location>
        <begin position="1012"/>
        <end position="1029"/>
    </location>
</feature>
<evidence type="ECO:0000256" key="18">
    <source>
        <dbReference type="SAM" id="MobiDB-lite"/>
    </source>
</evidence>
<dbReference type="Gene3D" id="1.10.10.60">
    <property type="entry name" value="Homeodomain-like"/>
    <property type="match status" value="1"/>
</dbReference>
<feature type="region of interest" description="Disordered" evidence="18">
    <location>
        <begin position="1321"/>
        <end position="1345"/>
    </location>
</feature>
<feature type="region of interest" description="Disordered" evidence="18">
    <location>
        <begin position="291"/>
        <end position="538"/>
    </location>
</feature>
<dbReference type="InterPro" id="IPR039674">
    <property type="entry name" value="FLASH"/>
</dbReference>
<feature type="compositionally biased region" description="Basic and acidic residues" evidence="18">
    <location>
        <begin position="912"/>
        <end position="921"/>
    </location>
</feature>
<dbReference type="Proteomes" id="UP000829720">
    <property type="component" value="Unassembled WGS sequence"/>
</dbReference>
<evidence type="ECO:0000256" key="16">
    <source>
        <dbReference type="ARBA" id="ARBA00078515"/>
    </source>
</evidence>
<dbReference type="EMBL" id="JAERUA010000007">
    <property type="protein sequence ID" value="KAI1897420.1"/>
    <property type="molecule type" value="Genomic_DNA"/>
</dbReference>
<dbReference type="GO" id="GO:0005739">
    <property type="term" value="C:mitochondrion"/>
    <property type="evidence" value="ECO:0007669"/>
    <property type="project" value="UniProtKB-SubCell"/>
</dbReference>
<keyword evidence="4" id="KW-0963">Cytoplasm</keyword>
<evidence type="ECO:0000256" key="15">
    <source>
        <dbReference type="ARBA" id="ARBA00069865"/>
    </source>
</evidence>
<feature type="coiled-coil region" evidence="17">
    <location>
        <begin position="72"/>
        <end position="145"/>
    </location>
</feature>
<dbReference type="PANTHER" id="PTHR15489">
    <property type="entry name" value="CASPASE 8 ASSOCIATED PROTEIN 2"/>
    <property type="match status" value="1"/>
</dbReference>
<feature type="compositionally biased region" description="Polar residues" evidence="18">
    <location>
        <begin position="1691"/>
        <end position="1702"/>
    </location>
</feature>
<keyword evidence="7" id="KW-0053">Apoptosis</keyword>
<comment type="caution">
    <text evidence="19">The sequence shown here is derived from an EMBL/GenBank/DDBJ whole genome shotgun (WGS) entry which is preliminary data.</text>
</comment>
<feature type="compositionally biased region" description="Low complexity" evidence="18">
    <location>
        <begin position="943"/>
        <end position="956"/>
    </location>
</feature>
<evidence type="ECO:0000313" key="19">
    <source>
        <dbReference type="EMBL" id="KAI1897420.1"/>
    </source>
</evidence>
<feature type="compositionally biased region" description="Basic and acidic residues" evidence="18">
    <location>
        <begin position="229"/>
        <end position="240"/>
    </location>
</feature>
<evidence type="ECO:0000256" key="10">
    <source>
        <dbReference type="ARBA" id="ARBA00023128"/>
    </source>
</evidence>
<feature type="region of interest" description="Disordered" evidence="18">
    <location>
        <begin position="1691"/>
        <end position="1742"/>
    </location>
</feature>
<dbReference type="GO" id="GO:0003714">
    <property type="term" value="F:transcription corepressor activity"/>
    <property type="evidence" value="ECO:0007669"/>
    <property type="project" value="TreeGrafter"/>
</dbReference>
<keyword evidence="10" id="KW-0496">Mitochondrion</keyword>
<feature type="region of interest" description="Disordered" evidence="18">
    <location>
        <begin position="850"/>
        <end position="873"/>
    </location>
</feature>
<feature type="compositionally biased region" description="Basic and acidic residues" evidence="18">
    <location>
        <begin position="1041"/>
        <end position="1053"/>
    </location>
</feature>
<dbReference type="GO" id="GO:0008625">
    <property type="term" value="P:extrinsic apoptotic signaling pathway via death domain receptors"/>
    <property type="evidence" value="ECO:0007669"/>
    <property type="project" value="TreeGrafter"/>
</dbReference>
<keyword evidence="9" id="KW-0805">Transcription regulation</keyword>
<dbReference type="FunFam" id="1.10.10.60:FF:000265">
    <property type="entry name" value="CASP8-associated protein 2 isoform X1"/>
    <property type="match status" value="1"/>
</dbReference>
<feature type="compositionally biased region" description="Acidic residues" evidence="18">
    <location>
        <begin position="1077"/>
        <end position="1095"/>
    </location>
</feature>
<feature type="compositionally biased region" description="Basic and acidic residues" evidence="18">
    <location>
        <begin position="438"/>
        <end position="506"/>
    </location>
</feature>
<feature type="compositionally biased region" description="Basic and acidic residues" evidence="18">
    <location>
        <begin position="1703"/>
        <end position="1724"/>
    </location>
</feature>
<organism evidence="19 20">
    <name type="scientific">Albula goreensis</name>
    <dbReference type="NCBI Taxonomy" id="1534307"/>
    <lineage>
        <taxon>Eukaryota</taxon>
        <taxon>Metazoa</taxon>
        <taxon>Chordata</taxon>
        <taxon>Craniata</taxon>
        <taxon>Vertebrata</taxon>
        <taxon>Euteleostomi</taxon>
        <taxon>Actinopterygii</taxon>
        <taxon>Neopterygii</taxon>
        <taxon>Teleostei</taxon>
        <taxon>Albuliformes</taxon>
        <taxon>Albulidae</taxon>
        <taxon>Albula</taxon>
    </lineage>
</organism>
<feature type="region of interest" description="Disordered" evidence="18">
    <location>
        <begin position="910"/>
        <end position="983"/>
    </location>
</feature>
<evidence type="ECO:0000256" key="13">
    <source>
        <dbReference type="ARBA" id="ARBA00023242"/>
    </source>
</evidence>
<proteinExistence type="predicted"/>
<feature type="compositionally biased region" description="Polar residues" evidence="18">
    <location>
        <begin position="244"/>
        <end position="268"/>
    </location>
</feature>
<reference evidence="19" key="1">
    <citation type="submission" date="2021-01" db="EMBL/GenBank/DDBJ databases">
        <authorList>
            <person name="Zahm M."/>
            <person name="Roques C."/>
            <person name="Cabau C."/>
            <person name="Klopp C."/>
            <person name="Donnadieu C."/>
            <person name="Jouanno E."/>
            <person name="Lampietro C."/>
            <person name="Louis A."/>
            <person name="Herpin A."/>
            <person name="Echchiki A."/>
            <person name="Berthelot C."/>
            <person name="Parey E."/>
            <person name="Roest-Crollius H."/>
            <person name="Braasch I."/>
            <person name="Postlethwait J."/>
            <person name="Bobe J."/>
            <person name="Montfort J."/>
            <person name="Bouchez O."/>
            <person name="Begum T."/>
            <person name="Mejri S."/>
            <person name="Adams A."/>
            <person name="Chen W.-J."/>
            <person name="Guiguen Y."/>
        </authorList>
    </citation>
    <scope>NUCLEOTIDE SEQUENCE</scope>
    <source>
        <tissue evidence="19">Blood</tissue>
    </source>
</reference>
<feature type="region of interest" description="Disordered" evidence="18">
    <location>
        <begin position="716"/>
        <end position="749"/>
    </location>
</feature>
<evidence type="ECO:0000256" key="5">
    <source>
        <dbReference type="ARBA" id="ARBA00022491"/>
    </source>
</evidence>
<evidence type="ECO:0000256" key="17">
    <source>
        <dbReference type="SAM" id="Coils"/>
    </source>
</evidence>
<feature type="compositionally biased region" description="Polar residues" evidence="18">
    <location>
        <begin position="513"/>
        <end position="524"/>
    </location>
</feature>
<feature type="compositionally biased region" description="Polar residues" evidence="18">
    <location>
        <begin position="1145"/>
        <end position="1156"/>
    </location>
</feature>
<keyword evidence="14" id="KW-0131">Cell cycle</keyword>
<sequence length="1945" mass="214037">MEEGLLEQMYGDLGNSDSPMVHDEDSVDIYSGLDSSPRSSEHTVSEKPSTLVSPQRLKDSMDLYEEIIKEEQQEKQATCSELKTKLDAAQNQVKELLHKLQQIQIQNTSLHTENTCLKKNICSLIKTARLEIVRKDEEINRLLQRRGYGRSFPQSEVHFQRNQFALKNCAASQEPAIRPQTQGPRVTYASEQLPKPHSEDRNGGSLYPGPLHTNTSALTSPSHLNSRPVRTDSEVPKRLCDSAATGSNRDSRNLQTQNNQASIQQTTKPHPGNKVMQQKVCEKQAVASQDIKGRKFHGSERRGSQECNASDASKDSKVNARASSDKESRDSVSTSRSRHQLSNRELCRRSEREKSPPHQKNKSHSSGSLHRTACSSHSSKNRSRDMEPLAKGSSRESRYRHDRDWSDRNAPESINKEGKRSSSDQGSLPSKSCVSSSHKGERSPIREQHRKEERGREEQSRSRGERKSSRTEKSKQYERSKGYETDKRERDSSRKKSEEKKDKESEGCDSSKNGRQISLPSTLTAAADSSDPMKSGVDKHLASVQPEVIVKNHVESEIVGECEVGEKKSEESNQNRKLSFMETLNLTLSPVKKPRLSSGSKENEISLPEGVQEGQVEEESSEFNFGEEYCVLDELDSSHETVQGNDDVFETATAERFGVCGAEMAQETLPDFKTTECKHGQNKRENAVHVAHISDRKTKHVPERPVDENAVLENSNCKSPTTLADQDTKLATPQKPINHKDHSSGSKMDDAGIVKTALPAKSLNCEAENQTEDSVVQKVLVTDNDTHVCRSNSENLSSLVCETSSVECIETVAHAPAVDSVDSHSTDSHISVQTEWQKTTLTVQPEVILQDAASSPTVDTHSKDDTTSEGACDISTDAVSSTVSGDVVSQSNADNADFVSDVMETVVISSTEPEKDGEKPVTDQSLSKTQVTDMPKVSTTFTGQSGQPEQGSGQISKECCSSEPDSTEDEERHAKPSSSVPLAYDEDSMMLTLKSIQQIPEAISPLTSPVRPVKKSLPHCPGKGHHVKSLSKDLSTVTGARRMDVNKENEKPHCSSTQITQSNSDQKPPSSSSSSENDNELEEGEIISDCEDDEPPATPSPQLRKTQPAATIKKPPSPRSPRPARKQTQRTPVVSHDHSGIRSKATATPDNSPTSNKRLKTVLPLFPKSNPSTVPEVMDMLKSIRYQLRKKYMKLNKSFPKKSFYNIIEMSLFSFTDFVNNISLSKFCSQESILKPKLNNIISITMNKISNNGIVNRIFEQHSPSLKQKLWSFVEGQFDFLFKEIQATLTNLCKPPEARHLSKAQNKVAGTQEKIDLHKIPDKSPVCLGPTPKRKAGEVDSTDMSGVHRKKIMPPSVIPHRTGLGSRGKNLRMNKTEESQSSVMEDDRSCETQALVPLPFPSPSKTTVSPSKNVSSAEKPAACVRRLSHNSSLQDKSDFEILTEQQTSSLTFNLVTDSQMGEIFKCLLQGSDLLENSVSGGDAHSWPVGTPRKDSAGGESFVVVTTPNKTTATPSKILSTWSNISPCKFSPNPKLRVPLNPAILDESCLLEVPSSLPLCKTAASSTVPSQKSYSILAEDLAVSLTIPSPLKSDGHLSFLNPDSGEPVSAPDSVISAHFSEDALMDGEDATEQDIHLALDSDNSSASSSGCQTWEQVVAPPTFQFKPHLPMQAVVMEKSNDHFIVRIRHTSTSLATSTSQNSTNDDKELQKAVREGPEQDCDARLSSDTSTDGDSSGQYQNSASCDNYAKVSSESSLSGCCPIEQAVNSHDVNGEHSHGKPENRQTQSETMEIAPVSDEPVITAGESSISEKGHNIRNKRKKRHSEPRAKRVKREHIQGSVSGLRKKKLKGVKVIKSAKSKKSKSMVPPLSPRSLSAKNVIRRKGEVVVTWTRDEDRDILVGLKLKGPSAETFSALSAKINKPPALIAERFCQLMKLFKKKEKMES</sequence>
<comment type="subcellular location">
    <subcellularLocation>
        <location evidence="3">Cytoplasm</location>
    </subcellularLocation>
    <subcellularLocation>
        <location evidence="1">Mitochondrion</location>
    </subcellularLocation>
    <subcellularLocation>
        <location evidence="2">Nucleus</location>
        <location evidence="2">PML body</location>
    </subcellularLocation>
</comment>
<keyword evidence="13" id="KW-0539">Nucleus</keyword>
<feature type="compositionally biased region" description="Basic and acidic residues" evidence="18">
    <location>
        <begin position="312"/>
        <end position="330"/>
    </location>
</feature>
<feature type="region of interest" description="Disordered" evidence="18">
    <location>
        <begin position="193"/>
        <end position="279"/>
    </location>
</feature>
<dbReference type="PANTHER" id="PTHR15489:SF2">
    <property type="entry name" value="CASP8-ASSOCIATED PROTEIN 2"/>
    <property type="match status" value="1"/>
</dbReference>
<keyword evidence="11" id="KW-0010">Activator</keyword>
<feature type="compositionally biased region" description="Polar residues" evidence="18">
    <location>
        <begin position="922"/>
        <end position="942"/>
    </location>
</feature>
<name>A0A8T3DMP9_9TELE</name>
<evidence type="ECO:0000256" key="3">
    <source>
        <dbReference type="ARBA" id="ARBA00004496"/>
    </source>
</evidence>
<protein>
    <recommendedName>
        <fullName evidence="15">CASP8-associated protein 2</fullName>
    </recommendedName>
    <alternativeName>
        <fullName evidence="16">FLICE-associated huge protein</fullName>
    </alternativeName>
</protein>
<evidence type="ECO:0000313" key="20">
    <source>
        <dbReference type="Proteomes" id="UP000829720"/>
    </source>
</evidence>
<dbReference type="GO" id="GO:0016605">
    <property type="term" value="C:PML body"/>
    <property type="evidence" value="ECO:0007669"/>
    <property type="project" value="UniProtKB-SubCell"/>
</dbReference>
<feature type="compositionally biased region" description="Low complexity" evidence="18">
    <location>
        <begin position="1725"/>
        <end position="1736"/>
    </location>
</feature>
<feature type="region of interest" description="Disordered" evidence="18">
    <location>
        <begin position="1769"/>
        <end position="1792"/>
    </location>
</feature>
<keyword evidence="5" id="KW-0678">Repressor</keyword>
<evidence type="ECO:0000256" key="12">
    <source>
        <dbReference type="ARBA" id="ARBA00023163"/>
    </source>
</evidence>
<accession>A0A8T3DMP9</accession>
<feature type="compositionally biased region" description="Polar residues" evidence="18">
    <location>
        <begin position="212"/>
        <end position="225"/>
    </location>
</feature>
<dbReference type="Pfam" id="PF21227">
    <property type="entry name" value="Myb_DNA-binding_7"/>
    <property type="match status" value="1"/>
</dbReference>
<evidence type="ECO:0000256" key="6">
    <source>
        <dbReference type="ARBA" id="ARBA00022553"/>
    </source>
</evidence>
<feature type="region of interest" description="Disordered" evidence="18">
    <location>
        <begin position="591"/>
        <end position="622"/>
    </location>
</feature>
<feature type="compositionally biased region" description="Polar residues" evidence="18">
    <location>
        <begin position="364"/>
        <end position="378"/>
    </location>
</feature>
<feature type="compositionally biased region" description="Basic and acidic residues" evidence="18">
    <location>
        <begin position="345"/>
        <end position="356"/>
    </location>
</feature>
<feature type="compositionally biased region" description="Basic and acidic residues" evidence="18">
    <location>
        <begin position="1771"/>
        <end position="1782"/>
    </location>
</feature>
<evidence type="ECO:0000256" key="7">
    <source>
        <dbReference type="ARBA" id="ARBA00022703"/>
    </source>
</evidence>